<dbReference type="PROSITE" id="PS50811">
    <property type="entry name" value="WRKY"/>
    <property type="match status" value="2"/>
</dbReference>
<dbReference type="SUPFAM" id="SSF118290">
    <property type="entry name" value="WRKY DNA-binding domain"/>
    <property type="match status" value="2"/>
</dbReference>
<reference evidence="26" key="1">
    <citation type="submission" date="2021-01" db="EMBL/GenBank/DDBJ databases">
        <authorList>
            <person name="Bezrukov I."/>
        </authorList>
    </citation>
    <scope>NUCLEOTIDE SEQUENCE</scope>
</reference>
<feature type="compositionally biased region" description="Basic residues" evidence="22">
    <location>
        <begin position="300"/>
        <end position="311"/>
    </location>
</feature>
<dbReference type="SUPFAM" id="SSF52200">
    <property type="entry name" value="Toll/Interleukin receptor TIR domain"/>
    <property type="match status" value="1"/>
</dbReference>
<keyword evidence="9 23" id="KW-0812">Transmembrane</keyword>
<keyword evidence="15 23" id="KW-1133">Transmembrane helix</keyword>
<dbReference type="Pfam" id="PF03106">
    <property type="entry name" value="WRKY"/>
    <property type="match status" value="2"/>
</dbReference>
<dbReference type="SUPFAM" id="SSF52058">
    <property type="entry name" value="L domain-like"/>
    <property type="match status" value="1"/>
</dbReference>
<evidence type="ECO:0000256" key="12">
    <source>
        <dbReference type="ARBA" id="ARBA00022821"/>
    </source>
</evidence>
<evidence type="ECO:0000256" key="20">
    <source>
        <dbReference type="ARBA" id="ARBA00023242"/>
    </source>
</evidence>
<accession>A0A8S2ALZ2</accession>
<comment type="subcellular location">
    <subcellularLocation>
        <location evidence="3">Membrane</location>
        <topology evidence="3">Multi-pass membrane protein</topology>
    </subcellularLocation>
    <subcellularLocation>
        <location evidence="2 21">Nucleus</location>
    </subcellularLocation>
    <subcellularLocation>
        <location evidence="1">Plastid</location>
        <location evidence="1">Chloroplast envelope</location>
    </subcellularLocation>
</comment>
<dbReference type="Pfam" id="PF02671">
    <property type="entry name" value="PAH"/>
    <property type="match status" value="1"/>
</dbReference>
<dbReference type="GO" id="GO:0007165">
    <property type="term" value="P:signal transduction"/>
    <property type="evidence" value="ECO:0007669"/>
    <property type="project" value="InterPro"/>
</dbReference>
<dbReference type="EMBL" id="LR999456">
    <property type="protein sequence ID" value="CAE6134274.1"/>
    <property type="molecule type" value="Genomic_DNA"/>
</dbReference>
<evidence type="ECO:0000256" key="23">
    <source>
        <dbReference type="SAM" id="Phobius"/>
    </source>
</evidence>
<gene>
    <name evidence="26" type="ORF">AARE701A_LOCUS16755</name>
</gene>
<dbReference type="InterPro" id="IPR035897">
    <property type="entry name" value="Toll_tir_struct_dom_sf"/>
</dbReference>
<dbReference type="InterPro" id="IPR003657">
    <property type="entry name" value="WRKY_dom"/>
</dbReference>
<dbReference type="InterPro" id="IPR044974">
    <property type="entry name" value="Disease_R_plants"/>
</dbReference>
<dbReference type="Gene3D" id="1.20.1160.11">
    <property type="entry name" value="Paired amphipathic helix"/>
    <property type="match status" value="1"/>
</dbReference>
<keyword evidence="17" id="KW-0238">DNA-binding</keyword>
<organism evidence="26 27">
    <name type="scientific">Arabidopsis arenosa</name>
    <name type="common">Sand rock-cress</name>
    <name type="synonym">Cardaminopsis arenosa</name>
    <dbReference type="NCBI Taxonomy" id="38785"/>
    <lineage>
        <taxon>Eukaryota</taxon>
        <taxon>Viridiplantae</taxon>
        <taxon>Streptophyta</taxon>
        <taxon>Embryophyta</taxon>
        <taxon>Tracheophyta</taxon>
        <taxon>Spermatophyta</taxon>
        <taxon>Magnoliopsida</taxon>
        <taxon>eudicotyledons</taxon>
        <taxon>Gunneridae</taxon>
        <taxon>Pentapetalae</taxon>
        <taxon>rosids</taxon>
        <taxon>malvids</taxon>
        <taxon>Brassicales</taxon>
        <taxon>Brassicaceae</taxon>
        <taxon>Camelineae</taxon>
        <taxon>Arabidopsis</taxon>
    </lineage>
</organism>
<evidence type="ECO:0000256" key="14">
    <source>
        <dbReference type="ARBA" id="ARBA00022946"/>
    </source>
</evidence>
<keyword evidence="6" id="KW-0150">Chloroplast</keyword>
<dbReference type="InterPro" id="IPR036390">
    <property type="entry name" value="WH_DNA-bd_sf"/>
</dbReference>
<dbReference type="GO" id="GO:0016020">
    <property type="term" value="C:membrane"/>
    <property type="evidence" value="ECO:0007669"/>
    <property type="project" value="UniProtKB-SubCell"/>
</dbReference>
<evidence type="ECO:0000256" key="16">
    <source>
        <dbReference type="ARBA" id="ARBA00023015"/>
    </source>
</evidence>
<dbReference type="Pfam" id="PF23282">
    <property type="entry name" value="WHD_ROQ1"/>
    <property type="match status" value="1"/>
</dbReference>
<keyword evidence="20 21" id="KW-0539">Nucleus</keyword>
<keyword evidence="8" id="KW-0934">Plastid</keyword>
<feature type="compositionally biased region" description="Acidic residues" evidence="22">
    <location>
        <begin position="362"/>
        <end position="378"/>
    </location>
</feature>
<feature type="region of interest" description="Disordered" evidence="22">
    <location>
        <begin position="358"/>
        <end position="383"/>
    </location>
</feature>
<dbReference type="FunFam" id="1.20.1530.20:FF:000018">
    <property type="entry name" value="Probable sodium/metabolite cotransporter BASS1, chloroplastic"/>
    <property type="match status" value="1"/>
</dbReference>
<evidence type="ECO:0000256" key="3">
    <source>
        <dbReference type="ARBA" id="ARBA00004141"/>
    </source>
</evidence>
<dbReference type="InterPro" id="IPR038770">
    <property type="entry name" value="Na+/solute_symporter_sf"/>
</dbReference>
<dbReference type="Proteomes" id="UP000682877">
    <property type="component" value="Chromosome 6"/>
</dbReference>
<feature type="compositionally biased region" description="Polar residues" evidence="22">
    <location>
        <begin position="188"/>
        <end position="204"/>
    </location>
</feature>
<evidence type="ECO:0000313" key="26">
    <source>
        <dbReference type="EMBL" id="CAE6134274.1"/>
    </source>
</evidence>
<feature type="region of interest" description="Disordered" evidence="22">
    <location>
        <begin position="297"/>
        <end position="346"/>
    </location>
</feature>
<feature type="domain" description="WRKY" evidence="25">
    <location>
        <begin position="249"/>
        <end position="306"/>
    </location>
</feature>
<proteinExistence type="inferred from homology"/>
<dbReference type="Gene3D" id="1.20.1530.20">
    <property type="match status" value="1"/>
</dbReference>
<evidence type="ECO:0000256" key="21">
    <source>
        <dbReference type="PROSITE-ProRule" id="PRU00810"/>
    </source>
</evidence>
<evidence type="ECO:0000256" key="19">
    <source>
        <dbReference type="ARBA" id="ARBA00023163"/>
    </source>
</evidence>
<feature type="transmembrane region" description="Helical" evidence="23">
    <location>
        <begin position="1576"/>
        <end position="1596"/>
    </location>
</feature>
<dbReference type="InterPro" id="IPR000157">
    <property type="entry name" value="TIR_dom"/>
</dbReference>
<keyword evidence="5" id="KW-0813">Transport</keyword>
<keyword evidence="27" id="KW-1185">Reference proteome</keyword>
<evidence type="ECO:0000256" key="4">
    <source>
        <dbReference type="ARBA" id="ARBA00006528"/>
    </source>
</evidence>
<evidence type="ECO:0000256" key="1">
    <source>
        <dbReference type="ARBA" id="ARBA00004119"/>
    </source>
</evidence>
<dbReference type="PANTHER" id="PTHR11017">
    <property type="entry name" value="LEUCINE-RICH REPEAT-CONTAINING PROTEIN"/>
    <property type="match status" value="1"/>
</dbReference>
<dbReference type="Gene3D" id="2.20.25.80">
    <property type="entry name" value="WRKY domain"/>
    <property type="match status" value="2"/>
</dbReference>
<dbReference type="GO" id="GO:0043565">
    <property type="term" value="F:sequence-specific DNA binding"/>
    <property type="evidence" value="ECO:0007669"/>
    <property type="project" value="InterPro"/>
</dbReference>
<feature type="region of interest" description="Disordered" evidence="22">
    <location>
        <begin position="188"/>
        <end position="250"/>
    </location>
</feature>
<dbReference type="SMART" id="SM00774">
    <property type="entry name" value="WRKY"/>
    <property type="match status" value="2"/>
</dbReference>
<feature type="region of interest" description="Disordered" evidence="22">
    <location>
        <begin position="1"/>
        <end position="70"/>
    </location>
</feature>
<dbReference type="PROSITE" id="PS51477">
    <property type="entry name" value="PAH"/>
    <property type="match status" value="1"/>
</dbReference>
<feature type="compositionally biased region" description="Polar residues" evidence="22">
    <location>
        <begin position="8"/>
        <end position="23"/>
    </location>
</feature>
<dbReference type="GO" id="GO:0005634">
    <property type="term" value="C:nucleus"/>
    <property type="evidence" value="ECO:0007669"/>
    <property type="project" value="UniProtKB-SubCell"/>
</dbReference>
<evidence type="ECO:0000256" key="7">
    <source>
        <dbReference type="ARBA" id="ARBA00022614"/>
    </source>
</evidence>
<evidence type="ECO:0000256" key="22">
    <source>
        <dbReference type="SAM" id="MobiDB-lite"/>
    </source>
</evidence>
<feature type="compositionally biased region" description="Polar residues" evidence="22">
    <location>
        <begin position="47"/>
        <end position="64"/>
    </location>
</feature>
<dbReference type="GO" id="GO:0003700">
    <property type="term" value="F:DNA-binding transcription factor activity"/>
    <property type="evidence" value="ECO:0007669"/>
    <property type="project" value="InterPro"/>
</dbReference>
<feature type="compositionally biased region" description="Low complexity" evidence="22">
    <location>
        <begin position="28"/>
        <end position="40"/>
    </location>
</feature>
<keyword evidence="18 23" id="KW-0472">Membrane</keyword>
<dbReference type="PRINTS" id="PR00364">
    <property type="entry name" value="DISEASERSIST"/>
</dbReference>
<evidence type="ECO:0000259" key="24">
    <source>
        <dbReference type="PROSITE" id="PS50104"/>
    </source>
</evidence>
<dbReference type="InterPro" id="IPR058546">
    <property type="entry name" value="RPS4B/Roq1-like_LRR"/>
</dbReference>
<evidence type="ECO:0000256" key="6">
    <source>
        <dbReference type="ARBA" id="ARBA00022528"/>
    </source>
</evidence>
<protein>
    <submittedName>
        <fullName evidence="26">Uncharacterized protein</fullName>
    </submittedName>
</protein>
<evidence type="ECO:0000256" key="13">
    <source>
        <dbReference type="ARBA" id="ARBA00022840"/>
    </source>
</evidence>
<keyword evidence="16" id="KW-0805">Transcription regulation</keyword>
<dbReference type="Gene3D" id="3.40.50.10140">
    <property type="entry name" value="Toll/interleukin-1 receptor homology (TIR) domain"/>
    <property type="match status" value="1"/>
</dbReference>
<feature type="transmembrane region" description="Helical" evidence="23">
    <location>
        <begin position="1417"/>
        <end position="1434"/>
    </location>
</feature>
<dbReference type="SUPFAM" id="SSF47762">
    <property type="entry name" value="PAH2 domain"/>
    <property type="match status" value="1"/>
</dbReference>
<dbReference type="InterPro" id="IPR011713">
    <property type="entry name" value="Leu-rich_rpt_3"/>
</dbReference>
<evidence type="ECO:0000259" key="25">
    <source>
        <dbReference type="PROSITE" id="PS50811"/>
    </source>
</evidence>
<keyword evidence="10" id="KW-0677">Repeat</keyword>
<feature type="transmembrane region" description="Helical" evidence="23">
    <location>
        <begin position="1461"/>
        <end position="1487"/>
    </location>
</feature>
<keyword evidence="19" id="KW-0804">Transcription</keyword>
<evidence type="ECO:0000313" key="27">
    <source>
        <dbReference type="Proteomes" id="UP000682877"/>
    </source>
</evidence>
<dbReference type="PANTHER" id="PTHR11017:SF565">
    <property type="entry name" value="TIR DOMAIN-CONTAINING PROTEIN"/>
    <property type="match status" value="1"/>
</dbReference>
<evidence type="ECO:0000256" key="9">
    <source>
        <dbReference type="ARBA" id="ARBA00022692"/>
    </source>
</evidence>
<keyword evidence="7" id="KW-0433">Leucine-rich repeat</keyword>
<dbReference type="InterPro" id="IPR032675">
    <property type="entry name" value="LRR_dom_sf"/>
</dbReference>
<feature type="compositionally biased region" description="Polar residues" evidence="22">
    <location>
        <begin position="312"/>
        <end position="339"/>
    </location>
</feature>
<dbReference type="Pfam" id="PF00931">
    <property type="entry name" value="NB-ARC"/>
    <property type="match status" value="1"/>
</dbReference>
<keyword evidence="11" id="KW-0547">Nucleotide-binding</keyword>
<evidence type="ECO:0000256" key="11">
    <source>
        <dbReference type="ARBA" id="ARBA00022741"/>
    </source>
</evidence>
<feature type="domain" description="WRKY" evidence="25">
    <location>
        <begin position="415"/>
        <end position="480"/>
    </location>
</feature>
<feature type="transmembrane region" description="Helical" evidence="23">
    <location>
        <begin position="1542"/>
        <end position="1564"/>
    </location>
</feature>
<dbReference type="FunFam" id="2.20.25.80:FF:000006">
    <property type="entry name" value="WRKY transcription factor"/>
    <property type="match status" value="1"/>
</dbReference>
<evidence type="ECO:0000256" key="18">
    <source>
        <dbReference type="ARBA" id="ARBA00023136"/>
    </source>
</evidence>
<dbReference type="SUPFAM" id="SSF46785">
    <property type="entry name" value="Winged helix' DNA-binding domain"/>
    <property type="match status" value="1"/>
</dbReference>
<dbReference type="Pfam" id="PF01758">
    <property type="entry name" value="SBF"/>
    <property type="match status" value="1"/>
</dbReference>
<dbReference type="InterPro" id="IPR003822">
    <property type="entry name" value="PAH"/>
</dbReference>
<comment type="similarity">
    <text evidence="4">Belongs to the bile acid:sodium symporter (BASS) (TC 2.A.28) family.</text>
</comment>
<evidence type="ECO:0000256" key="8">
    <source>
        <dbReference type="ARBA" id="ARBA00022640"/>
    </source>
</evidence>
<evidence type="ECO:0000256" key="17">
    <source>
        <dbReference type="ARBA" id="ARBA00023125"/>
    </source>
</evidence>
<dbReference type="GO" id="GO:0043531">
    <property type="term" value="F:ADP binding"/>
    <property type="evidence" value="ECO:0007669"/>
    <property type="project" value="InterPro"/>
</dbReference>
<name>A0A8S2ALZ2_ARAAE</name>
<dbReference type="Pfam" id="PF23286">
    <property type="entry name" value="LRR_13"/>
    <property type="match status" value="1"/>
</dbReference>
<dbReference type="InterPro" id="IPR002182">
    <property type="entry name" value="NB-ARC"/>
</dbReference>
<evidence type="ECO:0000256" key="15">
    <source>
        <dbReference type="ARBA" id="ARBA00022989"/>
    </source>
</evidence>
<dbReference type="InterPro" id="IPR036600">
    <property type="entry name" value="PAH_sf"/>
</dbReference>
<dbReference type="InterPro" id="IPR027417">
    <property type="entry name" value="P-loop_NTPase"/>
</dbReference>
<dbReference type="SUPFAM" id="SSF52540">
    <property type="entry name" value="P-loop containing nucleoside triphosphate hydrolases"/>
    <property type="match status" value="1"/>
</dbReference>
<keyword evidence="14" id="KW-0809">Transit peptide</keyword>
<dbReference type="FunFam" id="3.80.10.10:FF:000386">
    <property type="entry name" value="Disease resistance protein RPS4"/>
    <property type="match status" value="1"/>
</dbReference>
<evidence type="ECO:0000256" key="10">
    <source>
        <dbReference type="ARBA" id="ARBA00022737"/>
    </source>
</evidence>
<dbReference type="InterPro" id="IPR002657">
    <property type="entry name" value="BilAc:Na_symport/Acr3"/>
</dbReference>
<dbReference type="InterPro" id="IPR058192">
    <property type="entry name" value="WHD_ROQ1-like"/>
</dbReference>
<keyword evidence="13" id="KW-0067">ATP-binding</keyword>
<evidence type="ECO:0000256" key="2">
    <source>
        <dbReference type="ARBA" id="ARBA00004123"/>
    </source>
</evidence>
<dbReference type="GO" id="GO:0006952">
    <property type="term" value="P:defense response"/>
    <property type="evidence" value="ECO:0007669"/>
    <property type="project" value="UniProtKB-KW"/>
</dbReference>
<dbReference type="Gene3D" id="3.40.50.300">
    <property type="entry name" value="P-loop containing nucleotide triphosphate hydrolases"/>
    <property type="match status" value="1"/>
</dbReference>
<keyword evidence="12" id="KW-0611">Plant defense</keyword>
<dbReference type="GO" id="GO:0005524">
    <property type="term" value="F:ATP binding"/>
    <property type="evidence" value="ECO:0007669"/>
    <property type="project" value="UniProtKB-KW"/>
</dbReference>
<dbReference type="InterPro" id="IPR036576">
    <property type="entry name" value="WRKY_dom_sf"/>
</dbReference>
<feature type="transmembrane region" description="Helical" evidence="23">
    <location>
        <begin position="1391"/>
        <end position="1410"/>
    </location>
</feature>
<evidence type="ECO:0000256" key="5">
    <source>
        <dbReference type="ARBA" id="ARBA00022448"/>
    </source>
</evidence>
<dbReference type="GO" id="GO:0009941">
    <property type="term" value="C:chloroplast envelope"/>
    <property type="evidence" value="ECO:0007669"/>
    <property type="project" value="UniProtKB-SubCell"/>
</dbReference>
<feature type="compositionally biased region" description="Polar residues" evidence="22">
    <location>
        <begin position="212"/>
        <end position="242"/>
    </location>
</feature>
<dbReference type="Pfam" id="PF01582">
    <property type="entry name" value="TIR"/>
    <property type="match status" value="1"/>
</dbReference>
<feature type="domain" description="TIR" evidence="24">
    <location>
        <begin position="550"/>
        <end position="692"/>
    </location>
</feature>
<dbReference type="Pfam" id="PF07725">
    <property type="entry name" value="LRR_3"/>
    <property type="match status" value="1"/>
</dbReference>
<feature type="transmembrane region" description="Helical" evidence="23">
    <location>
        <begin position="1507"/>
        <end position="1530"/>
    </location>
</feature>
<feature type="transmembrane region" description="Helical" evidence="23">
    <location>
        <begin position="1671"/>
        <end position="1692"/>
    </location>
</feature>
<feature type="transmembrane region" description="Helical" evidence="23">
    <location>
        <begin position="1608"/>
        <end position="1633"/>
    </location>
</feature>
<sequence length="1697" mass="191153">MSEKEELPSTSKSTGVTTATSDYYQRVGSSGEGTTSSSSSDVDPRFKQNSPTGLMISQSPSMSTVPPGIDRPLTIDWGGNMGGLTTGSLKYLKSVKDKFQDNKEKYDTFLEVMKDYNDLDRGDINGIIARVKDLFEGHDDLLLGFNTFLPRWLQITLPSKDENLIEFLDKVEGPYGNTYQQAQAVQANTNMKPQSEYPPSSAVQSFPLGQPQIPTSAPDSSLLAHSSTSGITITENRSQQPLNVDKPVDDGYYWRKYGQKKVKGNMRPRSYYKCTNRKCPAKKVERSFDGKVTEIVYKGGHNHKPPNRGKKGSTTNISGSLIHNNRGSSDFAASQFSSNRTEREQQEAASLVTTIEHMSEASDSEEVNSGTGEDEPEPERDHRMRRITEVKVSEPAAATSHRTVRESRVSFQMTSEVDLLDDGYRWREYDDKFVKGNPYSRRYFKCTTQGCGARKYVQTSATDPKAVVTTYEWKHNHDLPEDKSSSHDSVIAENSANLVSFPPISSKNLQEAELSIGFPRSQSLSVDEAFTDTSDFFGPLSKCVTFSASKDYDVVIRYERGDIRNDDFISHLCASLCRRGISVYEEFDEVDGVPECRVLIILLTSTYVPSNLLNILEHQHTEDRVVYPIFYRLSPYDFVCNSKNYERFFLQDEPKKWQAALKKITQMPGYTLTDKSESELIEEIVRDALKVLCSADKVNMIGMDMQVEEILSLLCIESLDVRSIGIWGTVGIGKTTIAEEIFRRISVQYETCVFLKDLHKEVEVKGHDAVREDFLSRVLEVEPHVIRISDIKSSFLRSRLQRKRILVILDDVNDYRDVETFLGKLNYFGPGSRLIMTSRNRRVFVLCKIDRVYEVKPLDIPKSLRLLDSGIFKMIFSPEVYKTLSLELVKFSNGNPQVLQFLCSFDREWHSLSEEVKTKSPIYIRGIFERSCCGLDDNERCIFLDIACFFNRMDKDNVAMLLDGCGFSAHVGFRGLVDKSLLTISQHNLVDMLSFIQATGREIVRQESADRPGDRSRLWNAEDIRDAFINDTGTSAIEGIFLDMSKQTFDANPNVFEKMCNLRLLKLYCSKVEEKHGVYFPQGLEYLPRKLRLLHWEFYPLSSLPESFNPENLVELNLPSSCARKLWKGKKARFLCLGNLKKMKLSYSYQLTKIPRLSSAPNLEHIDLEGCNSLLSISQSVSYLKKLVFLNLKGCSKLESIPSTVALESLVVLNLSGCSKLENFPEISPNVKELYMGGTMIQEIPSSIKNLVLLEKLDLENSRHLKNIPTSICKLKHLETLNLSGCTSLEQFPDLSRRMKCLRFLDLSRTAVRELPSSISYLTALEELRFVDCKNLVRLPDNAWTLRFKVEFRQIDTEKFSRLWNRFGWLKKMYHKKVSSIMETLKQANSFIPHAILLSTILALLYPPSFTWFKPRYFVPGLGFMMFAVGINSNERDFLEALKRPDAIFAGYIGQYLIKPLLGYIFGVIAVSVFNLPTSIGAGIMLVSCVSGAQLSNYTTFLTDPSLAPLSIVMTSVSTATAVLVTPMLSLLLIGKKLPVDVFGMISSILQVVVTPIAAGLLLNRLFPRLSNAIKPFLPALTVIDMGCCIGAPLALNIDSILSPFGATILFLVITFHLLAFVAGYFFTGFFFSKAPDVKALQRTISYETGMQSSLLALALATKFFQDPLVGVPPAISTVVMSLMGVSLVTIWKKRKE</sequence>
<dbReference type="FunFam" id="1.20.1160.11:FF:000001">
    <property type="entry name" value="Paired amphipathic helix protein Sin3"/>
    <property type="match status" value="1"/>
</dbReference>
<dbReference type="PROSITE" id="PS50104">
    <property type="entry name" value="TIR"/>
    <property type="match status" value="1"/>
</dbReference>
<dbReference type="Gene3D" id="3.80.10.10">
    <property type="entry name" value="Ribonuclease Inhibitor"/>
    <property type="match status" value="2"/>
</dbReference>